<dbReference type="STRING" id="1337093.MBELCI_0187"/>
<proteinExistence type="predicted"/>
<accession>U2YYI8</accession>
<dbReference type="Proteomes" id="UP000016566">
    <property type="component" value="Unassembled WGS sequence"/>
</dbReference>
<evidence type="ECO:0000313" key="2">
    <source>
        <dbReference type="Proteomes" id="UP000016566"/>
    </source>
</evidence>
<dbReference type="InterPro" id="IPR021955">
    <property type="entry name" value="DUF3572"/>
</dbReference>
<evidence type="ECO:0000313" key="1">
    <source>
        <dbReference type="EMBL" id="GAD54135.1"/>
    </source>
</evidence>
<dbReference type="AlphaFoldDB" id="U2YYI8"/>
<dbReference type="eggNOG" id="ENOG5030Z09">
    <property type="taxonomic scope" value="Bacteria"/>
</dbReference>
<keyword evidence="2" id="KW-1185">Reference proteome</keyword>
<organism evidence="1 2">
    <name type="scientific">Limimaricola cinnabarinus LL-001</name>
    <dbReference type="NCBI Taxonomy" id="1337093"/>
    <lineage>
        <taxon>Bacteria</taxon>
        <taxon>Pseudomonadati</taxon>
        <taxon>Pseudomonadota</taxon>
        <taxon>Alphaproteobacteria</taxon>
        <taxon>Rhodobacterales</taxon>
        <taxon>Paracoccaceae</taxon>
        <taxon>Limimaricola</taxon>
    </lineage>
</organism>
<reference evidence="1" key="1">
    <citation type="journal article" date="2013" name="Genome Announc.">
        <title>Draft Genome Sequence of Loktanella cinnabarina LL-001T, Isolated from Deep-Sea Floor Sediment.</title>
        <authorList>
            <person name="Nishi S."/>
            <person name="Tsubouchi T."/>
            <person name="Takaki Y."/>
            <person name="Koyanagi R."/>
            <person name="Satoh N."/>
            <person name="Maruyama T."/>
            <person name="Hatada Y."/>
        </authorList>
    </citation>
    <scope>NUCLEOTIDE SEQUENCE [LARGE SCALE GENOMIC DNA]</scope>
    <source>
        <strain evidence="1">LL-001</strain>
    </source>
</reference>
<sequence length="102" mass="11035">MLSQGFGETMMKRERAEVIALGALGWLAADDELWPVFLGATGAAAEDLRARAAEPGFQASVLEFLTNDDAWVTAFCDTAGYAYDEPHTAMLVLAGPARMHWT</sequence>
<protein>
    <recommendedName>
        <fullName evidence="3">DUF3572 domain-containing protein</fullName>
    </recommendedName>
</protein>
<comment type="caution">
    <text evidence="1">The sequence shown here is derived from an EMBL/GenBank/DDBJ whole genome shotgun (WGS) entry which is preliminary data.</text>
</comment>
<dbReference type="EMBL" id="BATB01000001">
    <property type="protein sequence ID" value="GAD54135.1"/>
    <property type="molecule type" value="Genomic_DNA"/>
</dbReference>
<gene>
    <name evidence="1" type="ORF">MBELCI_0187</name>
</gene>
<evidence type="ECO:0008006" key="3">
    <source>
        <dbReference type="Google" id="ProtNLM"/>
    </source>
</evidence>
<name>U2YYI8_9RHOB</name>
<dbReference type="Pfam" id="PF12096">
    <property type="entry name" value="DUF3572"/>
    <property type="match status" value="1"/>
</dbReference>